<protein>
    <submittedName>
        <fullName evidence="2">Uncharacterized protein</fullName>
    </submittedName>
</protein>
<feature type="transmembrane region" description="Helical" evidence="1">
    <location>
        <begin position="240"/>
        <end position="259"/>
    </location>
</feature>
<keyword evidence="1" id="KW-0472">Membrane</keyword>
<feature type="transmembrane region" description="Helical" evidence="1">
    <location>
        <begin position="212"/>
        <end position="233"/>
    </location>
</feature>
<evidence type="ECO:0000313" key="2">
    <source>
        <dbReference type="EMBL" id="BCR05532.1"/>
    </source>
</evidence>
<keyword evidence="1" id="KW-1133">Transmembrane helix</keyword>
<feature type="transmembrane region" description="Helical" evidence="1">
    <location>
        <begin position="180"/>
        <end position="197"/>
    </location>
</feature>
<keyword evidence="1" id="KW-0812">Transmembrane</keyword>
<reference evidence="2 3" key="1">
    <citation type="journal article" date="2016" name="C (Basel)">
        <title>Selective Growth of and Electricity Production by Marine Exoelectrogenic Bacteria in Self-Aggregated Hydrogel of Microbially Reduced Graphene Oxide.</title>
        <authorList>
            <person name="Yoshida N."/>
            <person name="Goto Y."/>
            <person name="Miyata Y."/>
        </authorList>
    </citation>
    <scope>NUCLEOTIDE SEQUENCE [LARGE SCALE GENOMIC DNA]</scope>
    <source>
        <strain evidence="2 3">NIT-T3</strain>
    </source>
</reference>
<dbReference type="EMBL" id="AP024355">
    <property type="protein sequence ID" value="BCR05532.1"/>
    <property type="molecule type" value="Genomic_DNA"/>
</dbReference>
<evidence type="ECO:0000256" key="1">
    <source>
        <dbReference type="SAM" id="Phobius"/>
    </source>
</evidence>
<dbReference type="RefSeq" id="WP_221248952.1">
    <property type="nucleotide sequence ID" value="NZ_AP024355.1"/>
</dbReference>
<organism evidence="2 3">
    <name type="scientific">Desulfuromonas versatilis</name>
    <dbReference type="NCBI Taxonomy" id="2802975"/>
    <lineage>
        <taxon>Bacteria</taxon>
        <taxon>Pseudomonadati</taxon>
        <taxon>Thermodesulfobacteriota</taxon>
        <taxon>Desulfuromonadia</taxon>
        <taxon>Desulfuromonadales</taxon>
        <taxon>Desulfuromonadaceae</taxon>
        <taxon>Desulfuromonas</taxon>
    </lineage>
</organism>
<dbReference type="Proteomes" id="UP001319827">
    <property type="component" value="Chromosome"/>
</dbReference>
<feature type="transmembrane region" description="Helical" evidence="1">
    <location>
        <begin position="32"/>
        <end position="49"/>
    </location>
</feature>
<feature type="transmembrane region" description="Helical" evidence="1">
    <location>
        <begin position="55"/>
        <end position="74"/>
    </location>
</feature>
<name>A0ABM8HXU1_9BACT</name>
<proteinExistence type="predicted"/>
<sequence>MSRRYANPYTYKSEFRWIEPGFKLKALSLRETALVATLGLLIAFAAGIFDQDKVVEGAAGVATAVVIVAIYILTARYKWRSVAITGNTINVFSAGNTKDDDQDRLQIKLEDIEHFSIVTDGSDPKGRCALEILDKSGVTHKILISPKVDQFRLHTYLAETVGKKTTPDDVPLFDLGKDKAAIMAMATMALLALYAFTDGAFISEGYAGRPAFLYMAAGGFCLLMASFLLLMLGRVPTPEAVTLAMLIGISASLALYPGLLRVNQLTDKVGLQYYRYIYAGDNILSPVNVGPPELEIRNDYGYWESFPTDHVFDIGLRKGGLGFYQINLEPIYDDMGDFYQKRRKLK</sequence>
<evidence type="ECO:0000313" key="3">
    <source>
        <dbReference type="Proteomes" id="UP001319827"/>
    </source>
</evidence>
<gene>
    <name evidence="2" type="ORF">DESUT3_26010</name>
</gene>
<reference evidence="2 3" key="2">
    <citation type="journal article" date="2021" name="Int. J. Syst. Evol. Microbiol.">
        <title>Isolation and Polyphasic Characterization of Desulfuromonas versatilis sp. Nov., an Electrogenic Bacteria Capable of Versatile Metabolism Isolated from a Graphene Oxide-Reducing Enrichment Culture.</title>
        <authorList>
            <person name="Xie L."/>
            <person name="Yoshida N."/>
            <person name="Ishii S."/>
            <person name="Meng L."/>
        </authorList>
    </citation>
    <scope>NUCLEOTIDE SEQUENCE [LARGE SCALE GENOMIC DNA]</scope>
    <source>
        <strain evidence="2 3">NIT-T3</strain>
    </source>
</reference>
<accession>A0ABM8HXU1</accession>
<keyword evidence="3" id="KW-1185">Reference proteome</keyword>